<keyword evidence="3" id="KW-0808">Transferase</keyword>
<dbReference type="GO" id="GO:0004315">
    <property type="term" value="F:3-oxoacyl-[acyl-carrier-protein] synthase activity"/>
    <property type="evidence" value="ECO:0007669"/>
    <property type="project" value="InterPro"/>
</dbReference>
<evidence type="ECO:0000313" key="13">
    <source>
        <dbReference type="EMBL" id="EQB51712.1"/>
    </source>
</evidence>
<organism evidence="13 14">
    <name type="scientific">Colletotrichum gloeosporioides (strain Cg-14)</name>
    <name type="common">Anthracnose fungus</name>
    <name type="synonym">Glomerella cingulata</name>
    <dbReference type="NCBI Taxonomy" id="1237896"/>
    <lineage>
        <taxon>Eukaryota</taxon>
        <taxon>Fungi</taxon>
        <taxon>Dikarya</taxon>
        <taxon>Ascomycota</taxon>
        <taxon>Pezizomycotina</taxon>
        <taxon>Sordariomycetes</taxon>
        <taxon>Hypocreomycetidae</taxon>
        <taxon>Glomerellales</taxon>
        <taxon>Glomerellaceae</taxon>
        <taxon>Colletotrichum</taxon>
        <taxon>Colletotrichum gloeosporioides species complex</taxon>
    </lineage>
</organism>
<feature type="compositionally biased region" description="Low complexity" evidence="9">
    <location>
        <begin position="456"/>
        <end position="472"/>
    </location>
</feature>
<evidence type="ECO:0000256" key="5">
    <source>
        <dbReference type="ARBA" id="ARBA00023002"/>
    </source>
</evidence>
<dbReference type="PROSITE" id="PS00606">
    <property type="entry name" value="KS3_1"/>
    <property type="match status" value="1"/>
</dbReference>
<feature type="region of interest" description="N-terminal hotdog fold" evidence="8">
    <location>
        <begin position="969"/>
        <end position="1107"/>
    </location>
</feature>
<dbReference type="CDD" id="cd02440">
    <property type="entry name" value="AdoMet_MTases"/>
    <property type="match status" value="1"/>
</dbReference>
<gene>
    <name evidence="13" type="ORF">CGLO_08746</name>
</gene>
<feature type="region of interest" description="Disordered" evidence="9">
    <location>
        <begin position="456"/>
        <end position="478"/>
    </location>
</feature>
<feature type="active site" description="Proton acceptor; for dehydratase activity" evidence="8">
    <location>
        <position position="1001"/>
    </location>
</feature>
<dbReference type="Pfam" id="PF00109">
    <property type="entry name" value="ketoacyl-synt"/>
    <property type="match status" value="1"/>
</dbReference>
<dbReference type="InterPro" id="IPR032821">
    <property type="entry name" value="PKS_assoc"/>
</dbReference>
<dbReference type="STRING" id="1237896.T0K869"/>
<dbReference type="Gene3D" id="3.40.47.10">
    <property type="match status" value="1"/>
</dbReference>
<dbReference type="GO" id="GO:0016491">
    <property type="term" value="F:oxidoreductase activity"/>
    <property type="evidence" value="ECO:0007669"/>
    <property type="project" value="UniProtKB-KW"/>
</dbReference>
<dbReference type="InterPro" id="IPR036291">
    <property type="entry name" value="NAD(P)-bd_dom_sf"/>
</dbReference>
<evidence type="ECO:0000256" key="4">
    <source>
        <dbReference type="ARBA" id="ARBA00022857"/>
    </source>
</evidence>
<evidence type="ECO:0000256" key="8">
    <source>
        <dbReference type="PROSITE-ProRule" id="PRU01363"/>
    </source>
</evidence>
<dbReference type="InterPro" id="IPR042104">
    <property type="entry name" value="PKS_dehydratase_sf"/>
</dbReference>
<dbReference type="InterPro" id="IPR001227">
    <property type="entry name" value="Ac_transferase_dom_sf"/>
</dbReference>
<dbReference type="OMA" id="LRPQWRN"/>
<dbReference type="InterPro" id="IPR020841">
    <property type="entry name" value="PKS_Beta-ketoAc_synthase_dom"/>
</dbReference>
<name>T0K869_COLGC</name>
<dbReference type="Pfam" id="PF08242">
    <property type="entry name" value="Methyltransf_12"/>
    <property type="match status" value="1"/>
</dbReference>
<evidence type="ECO:0000259" key="10">
    <source>
        <dbReference type="PROSITE" id="PS50075"/>
    </source>
</evidence>
<dbReference type="InterPro" id="IPR011032">
    <property type="entry name" value="GroES-like_sf"/>
</dbReference>
<dbReference type="GO" id="GO:0004312">
    <property type="term" value="F:fatty acid synthase activity"/>
    <property type="evidence" value="ECO:0007669"/>
    <property type="project" value="TreeGrafter"/>
</dbReference>
<dbReference type="InterPro" id="IPR049900">
    <property type="entry name" value="PKS_mFAS_DH"/>
</dbReference>
<dbReference type="InterPro" id="IPR016039">
    <property type="entry name" value="Thiolase-like"/>
</dbReference>
<keyword evidence="1" id="KW-0596">Phosphopantetheine</keyword>
<dbReference type="PROSITE" id="PS52019">
    <property type="entry name" value="PKS_MFAS_DH"/>
    <property type="match status" value="1"/>
</dbReference>
<dbReference type="SUPFAM" id="SSF50129">
    <property type="entry name" value="GroES-like"/>
    <property type="match status" value="1"/>
</dbReference>
<dbReference type="InterPro" id="IPR016036">
    <property type="entry name" value="Malonyl_transacylase_ACP-bd"/>
</dbReference>
<evidence type="ECO:0000256" key="7">
    <source>
        <dbReference type="ARBA" id="ARBA00023315"/>
    </source>
</evidence>
<dbReference type="InterPro" id="IPR050091">
    <property type="entry name" value="PKS_NRPS_Biosynth_Enz"/>
</dbReference>
<dbReference type="Pfam" id="PF14765">
    <property type="entry name" value="PS-DH"/>
    <property type="match status" value="1"/>
</dbReference>
<feature type="domain" description="Carrier" evidence="10">
    <location>
        <begin position="2551"/>
        <end position="2629"/>
    </location>
</feature>
<dbReference type="SMART" id="SM00829">
    <property type="entry name" value="PKS_ER"/>
    <property type="match status" value="1"/>
</dbReference>
<feature type="domain" description="PKS/mFAS DH" evidence="12">
    <location>
        <begin position="969"/>
        <end position="1275"/>
    </location>
</feature>
<dbReference type="InterPro" id="IPR029063">
    <property type="entry name" value="SAM-dependent_MTases_sf"/>
</dbReference>
<evidence type="ECO:0000256" key="2">
    <source>
        <dbReference type="ARBA" id="ARBA00022553"/>
    </source>
</evidence>
<dbReference type="GO" id="GO:0032259">
    <property type="term" value="P:methylation"/>
    <property type="evidence" value="ECO:0007669"/>
    <property type="project" value="UniProtKB-KW"/>
</dbReference>
<dbReference type="EMBL" id="AMYD01001760">
    <property type="protein sequence ID" value="EQB51712.1"/>
    <property type="molecule type" value="Genomic_DNA"/>
</dbReference>
<dbReference type="OrthoDB" id="329835at2759"/>
<dbReference type="InterPro" id="IPR018201">
    <property type="entry name" value="Ketoacyl_synth_AS"/>
</dbReference>
<dbReference type="PROSITE" id="PS52004">
    <property type="entry name" value="KS3_2"/>
    <property type="match status" value="1"/>
</dbReference>
<dbReference type="InterPro" id="IPR049552">
    <property type="entry name" value="PKS_DH_N"/>
</dbReference>
<dbReference type="Pfam" id="PF08659">
    <property type="entry name" value="KR"/>
    <property type="match status" value="1"/>
</dbReference>
<keyword evidence="2" id="KW-0597">Phosphoprotein</keyword>
<dbReference type="Gene3D" id="3.40.50.720">
    <property type="entry name" value="NAD(P)-binding Rossmann-like Domain"/>
    <property type="match status" value="2"/>
</dbReference>
<protein>
    <submittedName>
        <fullName evidence="13">Uncharacterized protein</fullName>
    </submittedName>
</protein>
<dbReference type="InterPro" id="IPR013968">
    <property type="entry name" value="PKS_KR"/>
</dbReference>
<dbReference type="GO" id="GO:0031177">
    <property type="term" value="F:phosphopantetheine binding"/>
    <property type="evidence" value="ECO:0007669"/>
    <property type="project" value="InterPro"/>
</dbReference>
<keyword evidence="5" id="KW-0560">Oxidoreductase</keyword>
<feature type="domain" description="Ketosynthase family 3 (KS3)" evidence="11">
    <location>
        <begin position="11"/>
        <end position="437"/>
    </location>
</feature>
<dbReference type="Gene3D" id="3.40.366.10">
    <property type="entry name" value="Malonyl-Coenzyme A Acyl Carrier Protein, domain 2"/>
    <property type="match status" value="1"/>
</dbReference>
<dbReference type="InterPro" id="IPR013217">
    <property type="entry name" value="Methyltransf_12"/>
</dbReference>
<dbReference type="SUPFAM" id="SSF52151">
    <property type="entry name" value="FabD/lysophospholipase-like"/>
    <property type="match status" value="1"/>
</dbReference>
<dbReference type="InterPro" id="IPR009081">
    <property type="entry name" value="PP-bd_ACP"/>
</dbReference>
<dbReference type="SUPFAM" id="SSF53335">
    <property type="entry name" value="S-adenosyl-L-methionine-dependent methyltransferases"/>
    <property type="match status" value="1"/>
</dbReference>
<evidence type="ECO:0000256" key="6">
    <source>
        <dbReference type="ARBA" id="ARBA00023268"/>
    </source>
</evidence>
<feature type="region of interest" description="Disordered" evidence="9">
    <location>
        <begin position="1808"/>
        <end position="1831"/>
    </location>
</feature>
<dbReference type="Pfam" id="PF16197">
    <property type="entry name" value="KAsynt_C_assoc"/>
    <property type="match status" value="1"/>
</dbReference>
<dbReference type="Gene3D" id="3.90.180.10">
    <property type="entry name" value="Medium-chain alcohol dehydrogenases, catalytic domain"/>
    <property type="match status" value="1"/>
</dbReference>
<dbReference type="Gene3D" id="3.40.50.150">
    <property type="entry name" value="Vaccinia Virus protein VP39"/>
    <property type="match status" value="1"/>
</dbReference>
<dbReference type="GO" id="GO:0006633">
    <property type="term" value="P:fatty acid biosynthetic process"/>
    <property type="evidence" value="ECO:0007669"/>
    <property type="project" value="InterPro"/>
</dbReference>
<dbReference type="Gene3D" id="3.10.129.110">
    <property type="entry name" value="Polyketide synthase dehydratase"/>
    <property type="match status" value="1"/>
</dbReference>
<evidence type="ECO:0000256" key="3">
    <source>
        <dbReference type="ARBA" id="ARBA00022679"/>
    </source>
</evidence>
<dbReference type="CDD" id="cd05274">
    <property type="entry name" value="KR_FAS_SDR_x"/>
    <property type="match status" value="1"/>
</dbReference>
<feature type="region of interest" description="Disordered" evidence="9">
    <location>
        <begin position="1939"/>
        <end position="1961"/>
    </location>
</feature>
<dbReference type="Pfam" id="PF02801">
    <property type="entry name" value="Ketoacyl-synt_C"/>
    <property type="match status" value="1"/>
</dbReference>
<evidence type="ECO:0000259" key="12">
    <source>
        <dbReference type="PROSITE" id="PS52019"/>
    </source>
</evidence>
<reference evidence="14" key="1">
    <citation type="journal article" date="2013" name="Mol. Plant Microbe Interact.">
        <title>Global aspects of pacC regulation of pathogenicity genes in Colletotrichum gloeosporioides as revealed by transcriptome analysis.</title>
        <authorList>
            <person name="Alkan N."/>
            <person name="Meng X."/>
            <person name="Friedlander G."/>
            <person name="Reuveni E."/>
            <person name="Sukno S."/>
            <person name="Sherman A."/>
            <person name="Thon M."/>
            <person name="Fluhr R."/>
            <person name="Prusky D."/>
        </authorList>
    </citation>
    <scope>NUCLEOTIDE SEQUENCE [LARGE SCALE GENOMIC DNA]</scope>
    <source>
        <strain evidence="14">Cg-14</strain>
    </source>
</reference>
<dbReference type="Pfam" id="PF00550">
    <property type="entry name" value="PP-binding"/>
    <property type="match status" value="1"/>
</dbReference>
<dbReference type="SUPFAM" id="SSF55048">
    <property type="entry name" value="Probable ACP-binding domain of malonyl-CoA ACP transacylase"/>
    <property type="match status" value="1"/>
</dbReference>
<dbReference type="SMART" id="SM00823">
    <property type="entry name" value="PKS_PP"/>
    <property type="match status" value="1"/>
</dbReference>
<dbReference type="PANTHER" id="PTHR43775">
    <property type="entry name" value="FATTY ACID SYNTHASE"/>
    <property type="match status" value="1"/>
</dbReference>
<dbReference type="SMART" id="SM00825">
    <property type="entry name" value="PKS_KS"/>
    <property type="match status" value="1"/>
</dbReference>
<dbReference type="Gene3D" id="1.10.1200.10">
    <property type="entry name" value="ACP-like"/>
    <property type="match status" value="1"/>
</dbReference>
<sequence length="2636" mass="281999">MTPSQYNRDPHEPVAIVGMGCRWPGGVHDTSQFWEFLRNKTNGWKEFDGPRFSTQGFHHPNPDRPGSISMKGAFLAKEDARLFDHAFFGMTGLEVETMDPSQRKLLEVSYEAIENAGETWDSVSGSRTGVFVGNFCLDHWMIQSRDWDNPRPYAFTGAGTSILANRISYIFNLQGPSLTVDTACSSSMYALHLAVNSIRAGDCDAAIVASANWIADPGVQIALDKLGALSASSRCHTFDARAEGYARGEGYGAIYLKRPSLAVADSSPIRAIIRGTAINSNGRTGGITRPSARGQEMVIREAYRSAGDLPFRDTSYFECHGTGTYVGDPIEVAALGRVFAPERSADDPLLIGSVKSNVGHGEGASALASIMKVVLSLENGAIAPLFDLQTRNPNIDFQGANVLPVTEVTPWPKDRPQRASINSFGYGGANAHCIIEHVSIVLPDYVAPGVYQRKANGQTNGHTNGYTNGTHQGEPREPLLGIQRPTLAASPNAATRQLVLLPLSAHTERSFESNLAALSRVIDKVPLANVAYTLGSRRSRFAQRSFRVVDKDSIAQGLATPQKIVRAPLQTANLGFIFTGQGAQWHGMGRELFEFRVFQAAIEDLDRVLGSLTNPPSWSLLSILSGDCEDVALVQTAEISQAVCTAAQIGLVDLLASWSIRPSGVAGHSSGEIAAAYAAGRITAAEAIVAAYLRGQAVAKNSQKGAMLAVGLGIEQVSPYLDSREDEVKVAAINSPGSVTLSGEPAAIKDISAAMTADGVFNRQLQTGGNAYHSHHMLPIGREYSEMLAKGLESIQDVGPDSARRRRYEPTLWISSVTPAKSTAELGDAASYWRANLESPVLFSEAVTRLVSREDVPINVLVEIGPHPALKTPLEQILKDAGKTVSYASTLKRQEDGRRSVLQCVGTLFCLNASVDLAAVNAVDIADGTRLEHGHVSSDLPPYQYTYGGLNYHESRASKEYRHRSILRHDLLGSKVVGNAKLRPQWRNILRMKDVPWLGDHRLVPDAVLPAAAYVAMAVEAALRAHAESGRTSGVEGLSLRNMDIKKSLVIPEDDYGVEILTSMELVDESASQPPAWATFSISSVKRDTDEWTEHSTGRIKIHHAKAGKHIVDKHQVHHASRAVDTQVWYNKFLDIGLGYGPVFQPLSDIRVDPVSGATVATIDLQPSSSSLALAGGESRYPVHPASLDGAIQLGLIACHKGRPDEASTAFLPVQIPRLYISNAIAQDVCTVTARGTRRGIRSAHLDLQMLGPDGEVLVSVEKLRCVSYSSEARPAGADDDDTAFSSPFTRLVWRPDIRMLTNRQARQLYPPPEQNVQRAPLWGITNRVAHLVILSIYERFGKLVADAPRPSGDVGHFFDWVKRKAQNDDSDAMREARGLAAAVADICLPDKIEELVGQAGDVVEVQIAKLLHDHAADILFERRTGMDVIIGAGLLTPLYQSGLLMTGIYPQLSHVLEGLAHASPNARVLEIGGGTGGATRIAMKAFAGSNGVKAYRDYTFTDISAGFLSSARESLAGFHDMHFSVLDVEADPLGQGYEAQAYDLVIACQVLHATSDMHRTLSHCRRLLRPGGKLVLVETNRNFTVPGIVVGTFTGYWAGIPDGRVDAPFQSLAAWESSLRDAGFSGLDLVLDDFPEPLNTTSVMVSTVLAEPRAPPPPPPSAAVHLLHGSSGESLTRHIAEELERRAFEVRTGPLDAAPDSVTPGSRVVALCDDEHLLVDGAGDQGLRVFQHLSRTASSMLVVTSCGAARGRNADGALLPGLLRVLQNENPASRYASVDVDADDFNMDATETADLARQIAQLLEEGLGHAGRPAAKDNGETETGPDPDREFAWQDGCLWVSRHIPDGGFHSQHGLDARKMKPELLPLATHDGGVRAAFETPGVPGSLYFRPYDELQRPIPPGYIDVTVEAIGVSDRDVDTWTGRRDGDHFSSEYAGVVTSVSGPGPTSDPDSEGAGSTHGFRVGDRVYGLGKGQLGNRTRVPAAFACRLAQGHDAMGAASMPLAYATAVYALEHVAHLRKGTSVLIQAGAGDAATASIILARAKGAEVFVAAETPEQVSFLVDNLVVPASHVIEGHGLDRLRQVAQKTRRGGFDAVICTYSYGSDVPSALLEVLAPLGRLIDVGGRGADSQTLELLPPMATYSVIDALTILDADPALGAELMESVGDYHRKGLIGPLPGLTTVNVGRLPSALRDAADKAPGKLVVCFQDPGSLVRMVTPAPAARLDPEACYVVTGALGGVGQSLVGWMADRGARHLALLSRRAAASVPGAAELISSLTGRGVQVECFACDVSNKGDVADVMQRVSSRRPVRGVVHAAVSYLDLSFDKVETARWREGLAAKVQGTRNLHEATLAMPLDFFVMTTSALSLYGFATQGAYTAANSFQDAFARYRRRLGLPASTVSFGLIREATAVGTDATTIDLFERNRAATLSESQFLTLLGPAFLDNQTSHAADPAQWPGREQDPLSCANLHTYLDPRAMARRRSKASSSAVAPRWHGDARASLMMRAARDCQQLSAQLEGSPGEASLSTTALLRAELAAAVAEGAAGRPSAVALAQGAIVKAVAEMLFVDAESIDPAKSVADLGVDSLIAAELRNWFLQALGANISMLDLLDPAVGISKRATDIVDGALSQSLKA</sequence>
<dbReference type="SUPFAM" id="SSF51735">
    <property type="entry name" value="NAD(P)-binding Rossmann-fold domains"/>
    <property type="match status" value="3"/>
</dbReference>
<dbReference type="InterPro" id="IPR014043">
    <property type="entry name" value="Acyl_transferase_dom"/>
</dbReference>
<dbReference type="PANTHER" id="PTHR43775:SF50">
    <property type="entry name" value="HIGHLY REDUCING POLYKETIDE SYNTHASE SRDA"/>
    <property type="match status" value="1"/>
</dbReference>
<proteinExistence type="predicted"/>
<dbReference type="Proteomes" id="UP000015530">
    <property type="component" value="Unassembled WGS sequence"/>
</dbReference>
<dbReference type="InterPro" id="IPR020843">
    <property type="entry name" value="ER"/>
</dbReference>
<dbReference type="InterPro" id="IPR014031">
    <property type="entry name" value="Ketoacyl_synth_C"/>
</dbReference>
<dbReference type="SUPFAM" id="SSF53901">
    <property type="entry name" value="Thiolase-like"/>
    <property type="match status" value="1"/>
</dbReference>
<dbReference type="HOGENOM" id="CLU_000022_31_0_1"/>
<dbReference type="InterPro" id="IPR049551">
    <property type="entry name" value="PKS_DH_C"/>
</dbReference>
<keyword evidence="6" id="KW-0511">Multifunctional enzyme</keyword>
<dbReference type="GO" id="GO:0044550">
    <property type="term" value="P:secondary metabolite biosynthetic process"/>
    <property type="evidence" value="ECO:0007669"/>
    <property type="project" value="UniProtKB-ARBA"/>
</dbReference>
<dbReference type="PROSITE" id="PS00012">
    <property type="entry name" value="PHOSPHOPANTETHEINE"/>
    <property type="match status" value="1"/>
</dbReference>
<evidence type="ECO:0000256" key="1">
    <source>
        <dbReference type="ARBA" id="ARBA00022450"/>
    </source>
</evidence>
<dbReference type="InterPro" id="IPR020806">
    <property type="entry name" value="PKS_PP-bd"/>
</dbReference>
<dbReference type="Pfam" id="PF00698">
    <property type="entry name" value="Acyl_transf_1"/>
    <property type="match status" value="1"/>
</dbReference>
<keyword evidence="7" id="KW-0012">Acyltransferase</keyword>
<dbReference type="InterPro" id="IPR006162">
    <property type="entry name" value="Ppantetheine_attach_site"/>
</dbReference>
<feature type="active site" description="Proton donor; for dehydratase activity" evidence="8">
    <location>
        <position position="1189"/>
    </location>
</feature>
<dbReference type="PROSITE" id="PS50075">
    <property type="entry name" value="CARRIER"/>
    <property type="match status" value="1"/>
</dbReference>
<dbReference type="SUPFAM" id="SSF47336">
    <property type="entry name" value="ACP-like"/>
    <property type="match status" value="1"/>
</dbReference>
<dbReference type="InterPro" id="IPR014030">
    <property type="entry name" value="Ketoacyl_synth_N"/>
</dbReference>
<accession>T0K869</accession>
<dbReference type="CDD" id="cd00833">
    <property type="entry name" value="PKS"/>
    <property type="match status" value="1"/>
</dbReference>
<dbReference type="InterPro" id="IPR016035">
    <property type="entry name" value="Acyl_Trfase/lysoPLipase"/>
</dbReference>
<dbReference type="InterPro" id="IPR057326">
    <property type="entry name" value="KR_dom"/>
</dbReference>
<keyword evidence="4" id="KW-0521">NADP</keyword>
<dbReference type="GO" id="GO:0008168">
    <property type="term" value="F:methyltransferase activity"/>
    <property type="evidence" value="ECO:0007669"/>
    <property type="project" value="UniProtKB-KW"/>
</dbReference>
<evidence type="ECO:0000256" key="9">
    <source>
        <dbReference type="SAM" id="MobiDB-lite"/>
    </source>
</evidence>
<feature type="region of interest" description="C-terminal hotdog fold" evidence="8">
    <location>
        <begin position="1120"/>
        <end position="1275"/>
    </location>
</feature>
<dbReference type="SMART" id="SM00827">
    <property type="entry name" value="PKS_AT"/>
    <property type="match status" value="1"/>
</dbReference>
<evidence type="ECO:0000259" key="11">
    <source>
        <dbReference type="PROSITE" id="PS52004"/>
    </source>
</evidence>
<dbReference type="InterPro" id="IPR036736">
    <property type="entry name" value="ACP-like_sf"/>
</dbReference>
<evidence type="ECO:0000313" key="14">
    <source>
        <dbReference type="Proteomes" id="UP000015530"/>
    </source>
</evidence>
<dbReference type="CDD" id="cd05195">
    <property type="entry name" value="enoyl_red"/>
    <property type="match status" value="1"/>
</dbReference>
<comment type="caution">
    <text evidence="13">The sequence shown here is derived from an EMBL/GenBank/DDBJ whole genome shotgun (WGS) entry which is preliminary data.</text>
</comment>
<dbReference type="InterPro" id="IPR020807">
    <property type="entry name" value="PKS_DH"/>
</dbReference>
<dbReference type="SMART" id="SM00822">
    <property type="entry name" value="PKS_KR"/>
    <property type="match status" value="1"/>
</dbReference>
<dbReference type="Pfam" id="PF21089">
    <property type="entry name" value="PKS_DH_N"/>
    <property type="match status" value="1"/>
</dbReference>
<dbReference type="SMART" id="SM00826">
    <property type="entry name" value="PKS_DH"/>
    <property type="match status" value="1"/>
</dbReference>